<name>A0A927C2D4_9GAMM</name>
<comment type="similarity">
    <text evidence="2 8">Belongs to the RecO family.</text>
</comment>
<evidence type="ECO:0000256" key="3">
    <source>
        <dbReference type="ARBA" id="ARBA00021310"/>
    </source>
</evidence>
<keyword evidence="4 8" id="KW-0227">DNA damage</keyword>
<evidence type="ECO:0000259" key="9">
    <source>
        <dbReference type="Pfam" id="PF11967"/>
    </source>
</evidence>
<dbReference type="Gene3D" id="1.20.1440.120">
    <property type="entry name" value="Recombination protein O, C-terminal domain"/>
    <property type="match status" value="1"/>
</dbReference>
<evidence type="ECO:0000256" key="7">
    <source>
        <dbReference type="ARBA" id="ARBA00033409"/>
    </source>
</evidence>
<evidence type="ECO:0000256" key="5">
    <source>
        <dbReference type="ARBA" id="ARBA00023172"/>
    </source>
</evidence>
<dbReference type="InterPro" id="IPR037278">
    <property type="entry name" value="ARFGAP/RecO"/>
</dbReference>
<dbReference type="HAMAP" id="MF_00201">
    <property type="entry name" value="RecO"/>
    <property type="match status" value="1"/>
</dbReference>
<dbReference type="SUPFAM" id="SSF50249">
    <property type="entry name" value="Nucleic acid-binding proteins"/>
    <property type="match status" value="1"/>
</dbReference>
<dbReference type="SUPFAM" id="SSF57863">
    <property type="entry name" value="ArfGap/RecO-like zinc finger"/>
    <property type="match status" value="1"/>
</dbReference>
<dbReference type="Pfam" id="PF02565">
    <property type="entry name" value="RecO_C"/>
    <property type="match status" value="1"/>
</dbReference>
<dbReference type="NCBIfam" id="TIGR00613">
    <property type="entry name" value="reco"/>
    <property type="match status" value="1"/>
</dbReference>
<dbReference type="InterPro" id="IPR012340">
    <property type="entry name" value="NA-bd_OB-fold"/>
</dbReference>
<evidence type="ECO:0000256" key="4">
    <source>
        <dbReference type="ARBA" id="ARBA00022763"/>
    </source>
</evidence>
<keyword evidence="5 8" id="KW-0233">DNA recombination</keyword>
<reference evidence="10" key="1">
    <citation type="submission" date="2020-09" db="EMBL/GenBank/DDBJ databases">
        <authorList>
            <person name="Yoon J.-W."/>
        </authorList>
    </citation>
    <scope>NUCLEOTIDE SEQUENCE</scope>
    <source>
        <strain evidence="10">KMU-158</strain>
    </source>
</reference>
<dbReference type="RefSeq" id="WP_190763535.1">
    <property type="nucleotide sequence ID" value="NZ_JACXLD010000002.1"/>
</dbReference>
<sequence length="244" mass="27389">MQRVDLLPCFILHVRPYRDTSAIIDVLSEHHGRLSLVVKGLRGSGKSRQSWRAALQAFNLCALSWQGRGELKSLLDVQPLSRFSLSGEALYCGFYLNELLERTLHRYDPHPEVFHAYKTCLNALGELKLSDDPKLQMVACLRQFEFSLLEEIGYGLSLGWCADSGEAVQAERQYCYIPEQGLRPAQTHDEVVFAGSVLLALSDLDWAQPGALAAAKKLTQMSLQPLLGDKPLQSRRLFQEGMKL</sequence>
<accession>A0A927C2D4</accession>
<organism evidence="10 11">
    <name type="scientific">Spongiibacter pelagi</name>
    <dbReference type="NCBI Taxonomy" id="2760804"/>
    <lineage>
        <taxon>Bacteria</taxon>
        <taxon>Pseudomonadati</taxon>
        <taxon>Pseudomonadota</taxon>
        <taxon>Gammaproteobacteria</taxon>
        <taxon>Cellvibrionales</taxon>
        <taxon>Spongiibacteraceae</taxon>
        <taxon>Spongiibacter</taxon>
    </lineage>
</organism>
<evidence type="ECO:0000313" key="10">
    <source>
        <dbReference type="EMBL" id="MBD2858582.1"/>
    </source>
</evidence>
<dbReference type="PANTHER" id="PTHR33991:SF1">
    <property type="entry name" value="DNA REPAIR PROTEIN RECO"/>
    <property type="match status" value="1"/>
</dbReference>
<gene>
    <name evidence="8 10" type="primary">recO</name>
    <name evidence="10" type="ORF">IB286_06120</name>
</gene>
<dbReference type="Pfam" id="PF11967">
    <property type="entry name" value="RecO_N"/>
    <property type="match status" value="1"/>
</dbReference>
<comment type="function">
    <text evidence="1 8">Involved in DNA repair and RecF pathway recombination.</text>
</comment>
<evidence type="ECO:0000256" key="1">
    <source>
        <dbReference type="ARBA" id="ARBA00003065"/>
    </source>
</evidence>
<dbReference type="InterPro" id="IPR022572">
    <property type="entry name" value="DNA_rep/recomb_RecO_N"/>
</dbReference>
<dbReference type="Gene3D" id="2.40.50.140">
    <property type="entry name" value="Nucleic acid-binding proteins"/>
    <property type="match status" value="1"/>
</dbReference>
<dbReference type="AlphaFoldDB" id="A0A927C2D4"/>
<proteinExistence type="inferred from homology"/>
<keyword evidence="6 8" id="KW-0234">DNA repair</keyword>
<dbReference type="PANTHER" id="PTHR33991">
    <property type="entry name" value="DNA REPAIR PROTEIN RECO"/>
    <property type="match status" value="1"/>
</dbReference>
<comment type="caution">
    <text evidence="10">The sequence shown here is derived from an EMBL/GenBank/DDBJ whole genome shotgun (WGS) entry which is preliminary data.</text>
</comment>
<dbReference type="GO" id="GO:0043590">
    <property type="term" value="C:bacterial nucleoid"/>
    <property type="evidence" value="ECO:0007669"/>
    <property type="project" value="TreeGrafter"/>
</dbReference>
<evidence type="ECO:0000256" key="2">
    <source>
        <dbReference type="ARBA" id="ARBA00007452"/>
    </source>
</evidence>
<keyword evidence="11" id="KW-1185">Reference proteome</keyword>
<feature type="domain" description="DNA replication/recombination mediator RecO N-terminal" evidence="9">
    <location>
        <begin position="8"/>
        <end position="81"/>
    </location>
</feature>
<evidence type="ECO:0000256" key="8">
    <source>
        <dbReference type="HAMAP-Rule" id="MF_00201"/>
    </source>
</evidence>
<dbReference type="InterPro" id="IPR003717">
    <property type="entry name" value="RecO"/>
</dbReference>
<dbReference type="GO" id="GO:0006302">
    <property type="term" value="P:double-strand break repair"/>
    <property type="evidence" value="ECO:0007669"/>
    <property type="project" value="TreeGrafter"/>
</dbReference>
<dbReference type="InterPro" id="IPR042242">
    <property type="entry name" value="RecO_C"/>
</dbReference>
<evidence type="ECO:0000313" key="11">
    <source>
        <dbReference type="Proteomes" id="UP000610558"/>
    </source>
</evidence>
<dbReference type="Proteomes" id="UP000610558">
    <property type="component" value="Unassembled WGS sequence"/>
</dbReference>
<evidence type="ECO:0000256" key="6">
    <source>
        <dbReference type="ARBA" id="ARBA00023204"/>
    </source>
</evidence>
<dbReference type="EMBL" id="JACXLD010000002">
    <property type="protein sequence ID" value="MBD2858582.1"/>
    <property type="molecule type" value="Genomic_DNA"/>
</dbReference>
<dbReference type="GO" id="GO:0006310">
    <property type="term" value="P:DNA recombination"/>
    <property type="evidence" value="ECO:0007669"/>
    <property type="project" value="UniProtKB-UniRule"/>
</dbReference>
<protein>
    <recommendedName>
        <fullName evidence="3 8">DNA repair protein RecO</fullName>
    </recommendedName>
    <alternativeName>
        <fullName evidence="7 8">Recombination protein O</fullName>
    </alternativeName>
</protein>